<keyword evidence="2 6" id="KW-0812">Transmembrane</keyword>
<dbReference type="AlphaFoldDB" id="A0A7S8F2Z6"/>
<proteinExistence type="predicted"/>
<evidence type="ECO:0000256" key="1">
    <source>
        <dbReference type="ARBA" id="ARBA00004167"/>
    </source>
</evidence>
<feature type="region of interest" description="Disordered" evidence="5">
    <location>
        <begin position="61"/>
        <end position="147"/>
    </location>
</feature>
<evidence type="ECO:0000256" key="5">
    <source>
        <dbReference type="SAM" id="MobiDB-lite"/>
    </source>
</evidence>
<comment type="subcellular location">
    <subcellularLocation>
        <location evidence="1">Membrane</location>
        <topology evidence="1">Single-pass membrane protein</topology>
    </subcellularLocation>
</comment>
<evidence type="ECO:0000313" key="8">
    <source>
        <dbReference type="EMBL" id="QPC98279.1"/>
    </source>
</evidence>
<dbReference type="InterPro" id="IPR037682">
    <property type="entry name" value="TonB_C"/>
</dbReference>
<keyword evidence="3 6" id="KW-1133">Transmembrane helix</keyword>
<feature type="transmembrane region" description="Helical" evidence="6">
    <location>
        <begin position="17"/>
        <end position="35"/>
    </location>
</feature>
<feature type="domain" description="TonB C-terminal" evidence="7">
    <location>
        <begin position="167"/>
        <end position="230"/>
    </location>
</feature>
<name>A0A7S8F2Z6_9SPHN</name>
<dbReference type="EMBL" id="CP064654">
    <property type="protein sequence ID" value="QPC98279.1"/>
    <property type="molecule type" value="Genomic_DNA"/>
</dbReference>
<dbReference type="InterPro" id="IPR006260">
    <property type="entry name" value="TonB/TolA_C"/>
</dbReference>
<accession>A0A7S8F2Z6</accession>
<evidence type="ECO:0000256" key="2">
    <source>
        <dbReference type="ARBA" id="ARBA00022692"/>
    </source>
</evidence>
<keyword evidence="4 6" id="KW-0472">Membrane</keyword>
<reference evidence="8 9" key="1">
    <citation type="submission" date="2020-11" db="EMBL/GenBank/DDBJ databases">
        <title>The genome sequence of Erythrobacter sp. 6D36.</title>
        <authorList>
            <person name="Liu Y."/>
        </authorList>
    </citation>
    <scope>NUCLEOTIDE SEQUENCE [LARGE SCALE GENOMIC DNA]</scope>
    <source>
        <strain evidence="8 9">6D36</strain>
    </source>
</reference>
<dbReference type="NCBIfam" id="TIGR01352">
    <property type="entry name" value="tonB_Cterm"/>
    <property type="match status" value="1"/>
</dbReference>
<evidence type="ECO:0000259" key="7">
    <source>
        <dbReference type="Pfam" id="PF03544"/>
    </source>
</evidence>
<dbReference type="Gene3D" id="3.30.1150.10">
    <property type="match status" value="1"/>
</dbReference>
<sequence length="238" mass="24963">MQEEVTRYTAIRKRPNVWVIFLIVLIHLGIFYVLIRSFAPGAVATVERTVVSAFTVTVTAPEEPEAPEPEGAQGDPGKDAVPKPNTAPTPKVRMKEDKPAPRASSTGPADTSGATDSGSGTGSAGSGSGTGSGNGGNGRGGGMATKPEIISGQLNSARDFPVPPGGREARIGTSVIVKVTVQPNGRATNCSVYRPSPFPDTDQATCRLVMEKLRFKPATNDAGEAIAAPFYYQQRFFN</sequence>
<evidence type="ECO:0000256" key="3">
    <source>
        <dbReference type="ARBA" id="ARBA00022989"/>
    </source>
</evidence>
<keyword evidence="9" id="KW-1185">Reference proteome</keyword>
<feature type="compositionally biased region" description="Gly residues" evidence="5">
    <location>
        <begin position="119"/>
        <end position="143"/>
    </location>
</feature>
<dbReference type="Pfam" id="PF03544">
    <property type="entry name" value="TonB_C"/>
    <property type="match status" value="1"/>
</dbReference>
<evidence type="ECO:0000313" key="9">
    <source>
        <dbReference type="Proteomes" id="UP000594459"/>
    </source>
</evidence>
<dbReference type="KEGG" id="qso:IRL76_10460"/>
<organism evidence="8 9">
    <name type="scientific">Qipengyuania soli</name>
    <dbReference type="NCBI Taxonomy" id="2782568"/>
    <lineage>
        <taxon>Bacteria</taxon>
        <taxon>Pseudomonadati</taxon>
        <taxon>Pseudomonadota</taxon>
        <taxon>Alphaproteobacteria</taxon>
        <taxon>Sphingomonadales</taxon>
        <taxon>Erythrobacteraceae</taxon>
        <taxon>Qipengyuania</taxon>
    </lineage>
</organism>
<protein>
    <submittedName>
        <fullName evidence="8">TonB family protein</fullName>
    </submittedName>
</protein>
<gene>
    <name evidence="8" type="ORF">IRL76_10460</name>
</gene>
<dbReference type="Proteomes" id="UP000594459">
    <property type="component" value="Chromosome"/>
</dbReference>
<dbReference type="GO" id="GO:0055085">
    <property type="term" value="P:transmembrane transport"/>
    <property type="evidence" value="ECO:0007669"/>
    <property type="project" value="InterPro"/>
</dbReference>
<evidence type="ECO:0000256" key="6">
    <source>
        <dbReference type="SAM" id="Phobius"/>
    </source>
</evidence>
<evidence type="ECO:0000256" key="4">
    <source>
        <dbReference type="ARBA" id="ARBA00023136"/>
    </source>
</evidence>
<dbReference type="SUPFAM" id="SSF74653">
    <property type="entry name" value="TolA/TonB C-terminal domain"/>
    <property type="match status" value="1"/>
</dbReference>
<dbReference type="GO" id="GO:0016020">
    <property type="term" value="C:membrane"/>
    <property type="evidence" value="ECO:0007669"/>
    <property type="project" value="UniProtKB-SubCell"/>
</dbReference>